<accession>A0A9P5K067</accession>
<evidence type="ECO:0000313" key="1">
    <source>
        <dbReference type="EMBL" id="KAF8475137.1"/>
    </source>
</evidence>
<dbReference type="Proteomes" id="UP000759537">
    <property type="component" value="Unassembled WGS sequence"/>
</dbReference>
<name>A0A9P5K067_9AGAM</name>
<protein>
    <submittedName>
        <fullName evidence="1">Uncharacterized protein</fullName>
    </submittedName>
</protein>
<reference evidence="1" key="2">
    <citation type="journal article" date="2020" name="Nat. Commun.">
        <title>Large-scale genome sequencing of mycorrhizal fungi provides insights into the early evolution of symbiotic traits.</title>
        <authorList>
            <person name="Miyauchi S."/>
            <person name="Kiss E."/>
            <person name="Kuo A."/>
            <person name="Drula E."/>
            <person name="Kohler A."/>
            <person name="Sanchez-Garcia M."/>
            <person name="Morin E."/>
            <person name="Andreopoulos B."/>
            <person name="Barry K.W."/>
            <person name="Bonito G."/>
            <person name="Buee M."/>
            <person name="Carver A."/>
            <person name="Chen C."/>
            <person name="Cichocki N."/>
            <person name="Clum A."/>
            <person name="Culley D."/>
            <person name="Crous P.W."/>
            <person name="Fauchery L."/>
            <person name="Girlanda M."/>
            <person name="Hayes R.D."/>
            <person name="Keri Z."/>
            <person name="LaButti K."/>
            <person name="Lipzen A."/>
            <person name="Lombard V."/>
            <person name="Magnuson J."/>
            <person name="Maillard F."/>
            <person name="Murat C."/>
            <person name="Nolan M."/>
            <person name="Ohm R.A."/>
            <person name="Pangilinan J."/>
            <person name="Pereira M.F."/>
            <person name="Perotto S."/>
            <person name="Peter M."/>
            <person name="Pfister S."/>
            <person name="Riley R."/>
            <person name="Sitrit Y."/>
            <person name="Stielow J.B."/>
            <person name="Szollosi G."/>
            <person name="Zifcakova L."/>
            <person name="Stursova M."/>
            <person name="Spatafora J.W."/>
            <person name="Tedersoo L."/>
            <person name="Vaario L.M."/>
            <person name="Yamada A."/>
            <person name="Yan M."/>
            <person name="Wang P."/>
            <person name="Xu J."/>
            <person name="Bruns T."/>
            <person name="Baldrian P."/>
            <person name="Vilgalys R."/>
            <person name="Dunand C."/>
            <person name="Henrissat B."/>
            <person name="Grigoriev I.V."/>
            <person name="Hibbett D."/>
            <person name="Nagy L.G."/>
            <person name="Martin F.M."/>
        </authorList>
    </citation>
    <scope>NUCLEOTIDE SEQUENCE</scope>
    <source>
        <strain evidence="1">Prilba</strain>
    </source>
</reference>
<sequence length="110" mass="12520">MTVDQPFNVYQEQLSSNHHGMALWNPNPVQHLDDDGHISIGDVGYLCDGDFIRMFNVTLAWNDPSNTRLGIPMEYQSLQHDVFDVRVSELSQTEYLSLHVSKVENTGNVE</sequence>
<dbReference type="AlphaFoldDB" id="A0A9P5K067"/>
<evidence type="ECO:0000313" key="2">
    <source>
        <dbReference type="Proteomes" id="UP000759537"/>
    </source>
</evidence>
<gene>
    <name evidence="1" type="ORF">DFH94DRAFT_759396</name>
</gene>
<dbReference type="OrthoDB" id="2662290at2759"/>
<proteinExistence type="predicted"/>
<dbReference type="EMBL" id="WHVB01000016">
    <property type="protein sequence ID" value="KAF8475137.1"/>
    <property type="molecule type" value="Genomic_DNA"/>
</dbReference>
<keyword evidence="2" id="KW-1185">Reference proteome</keyword>
<reference evidence="1" key="1">
    <citation type="submission" date="2019-10" db="EMBL/GenBank/DDBJ databases">
        <authorList>
            <consortium name="DOE Joint Genome Institute"/>
            <person name="Kuo A."/>
            <person name="Miyauchi S."/>
            <person name="Kiss E."/>
            <person name="Drula E."/>
            <person name="Kohler A."/>
            <person name="Sanchez-Garcia M."/>
            <person name="Andreopoulos B."/>
            <person name="Barry K.W."/>
            <person name="Bonito G."/>
            <person name="Buee M."/>
            <person name="Carver A."/>
            <person name="Chen C."/>
            <person name="Cichocki N."/>
            <person name="Clum A."/>
            <person name="Culley D."/>
            <person name="Crous P.W."/>
            <person name="Fauchery L."/>
            <person name="Girlanda M."/>
            <person name="Hayes R."/>
            <person name="Keri Z."/>
            <person name="LaButti K."/>
            <person name="Lipzen A."/>
            <person name="Lombard V."/>
            <person name="Magnuson J."/>
            <person name="Maillard F."/>
            <person name="Morin E."/>
            <person name="Murat C."/>
            <person name="Nolan M."/>
            <person name="Ohm R."/>
            <person name="Pangilinan J."/>
            <person name="Pereira M."/>
            <person name="Perotto S."/>
            <person name="Peter M."/>
            <person name="Riley R."/>
            <person name="Sitrit Y."/>
            <person name="Stielow B."/>
            <person name="Szollosi G."/>
            <person name="Zifcakova L."/>
            <person name="Stursova M."/>
            <person name="Spatafora J.W."/>
            <person name="Tedersoo L."/>
            <person name="Vaario L.-M."/>
            <person name="Yamada A."/>
            <person name="Yan M."/>
            <person name="Wang P."/>
            <person name="Xu J."/>
            <person name="Bruns T."/>
            <person name="Baldrian P."/>
            <person name="Vilgalys R."/>
            <person name="Henrissat B."/>
            <person name="Grigoriev I.V."/>
            <person name="Hibbett D."/>
            <person name="Nagy L.G."/>
            <person name="Martin F.M."/>
        </authorList>
    </citation>
    <scope>NUCLEOTIDE SEQUENCE</scope>
    <source>
        <strain evidence="1">Prilba</strain>
    </source>
</reference>
<comment type="caution">
    <text evidence="1">The sequence shown here is derived from an EMBL/GenBank/DDBJ whole genome shotgun (WGS) entry which is preliminary data.</text>
</comment>
<organism evidence="1 2">
    <name type="scientific">Russula ochroleuca</name>
    <dbReference type="NCBI Taxonomy" id="152965"/>
    <lineage>
        <taxon>Eukaryota</taxon>
        <taxon>Fungi</taxon>
        <taxon>Dikarya</taxon>
        <taxon>Basidiomycota</taxon>
        <taxon>Agaricomycotina</taxon>
        <taxon>Agaricomycetes</taxon>
        <taxon>Russulales</taxon>
        <taxon>Russulaceae</taxon>
        <taxon>Russula</taxon>
    </lineage>
</organism>